<organism evidence="1">
    <name type="scientific">Salix viminalis</name>
    <name type="common">Common osier</name>
    <name type="synonym">Basket willow</name>
    <dbReference type="NCBI Taxonomy" id="40686"/>
    <lineage>
        <taxon>Eukaryota</taxon>
        <taxon>Viridiplantae</taxon>
        <taxon>Streptophyta</taxon>
        <taxon>Embryophyta</taxon>
        <taxon>Tracheophyta</taxon>
        <taxon>Spermatophyta</taxon>
        <taxon>Magnoliopsida</taxon>
        <taxon>eudicotyledons</taxon>
        <taxon>Gunneridae</taxon>
        <taxon>Pentapetalae</taxon>
        <taxon>rosids</taxon>
        <taxon>fabids</taxon>
        <taxon>Malpighiales</taxon>
        <taxon>Salicaceae</taxon>
        <taxon>Saliceae</taxon>
        <taxon>Salix</taxon>
    </lineage>
</organism>
<gene>
    <name evidence="1" type="ORF">SVIM_LOCUS328553</name>
</gene>
<evidence type="ECO:0000313" key="1">
    <source>
        <dbReference type="EMBL" id="VFU49744.1"/>
    </source>
</evidence>
<accession>A0A6N2MJG4</accession>
<dbReference type="AlphaFoldDB" id="A0A6N2MJG4"/>
<protein>
    <submittedName>
        <fullName evidence="1">Uncharacterized protein</fullName>
    </submittedName>
</protein>
<reference evidence="1" key="1">
    <citation type="submission" date="2019-03" db="EMBL/GenBank/DDBJ databases">
        <authorList>
            <person name="Mank J."/>
            <person name="Almeida P."/>
        </authorList>
    </citation>
    <scope>NUCLEOTIDE SEQUENCE</scope>
    <source>
        <strain evidence="1">78183</strain>
    </source>
</reference>
<dbReference type="EMBL" id="CAADRP010001708">
    <property type="protein sequence ID" value="VFU49744.1"/>
    <property type="molecule type" value="Genomic_DNA"/>
</dbReference>
<name>A0A6N2MJG4_SALVM</name>
<sequence>MFHSHRRISQHSYFTHNAELTSHLLSSTYKYNQFYVTMIPLSHYKINAFTPNLFPIKMVWQRNSVELLTEYLAFLSTFTQKILIHVFNVIFYKQSQPLKWAANASSNFSLYHLHLPAAKMEIQ</sequence>
<proteinExistence type="predicted"/>